<evidence type="ECO:0000256" key="3">
    <source>
        <dbReference type="ARBA" id="ARBA00022553"/>
    </source>
</evidence>
<proteinExistence type="predicted"/>
<keyword evidence="13" id="KW-1185">Reference proteome</keyword>
<dbReference type="GO" id="GO:0003700">
    <property type="term" value="F:DNA-binding transcription factor activity"/>
    <property type="evidence" value="ECO:0007669"/>
    <property type="project" value="InterPro"/>
</dbReference>
<dbReference type="SMART" id="SM00342">
    <property type="entry name" value="HTH_ARAC"/>
    <property type="match status" value="1"/>
</dbReference>
<dbReference type="GO" id="GO:0043565">
    <property type="term" value="F:sequence-specific DNA binding"/>
    <property type="evidence" value="ECO:0007669"/>
    <property type="project" value="InterPro"/>
</dbReference>
<feature type="region of interest" description="Disordered" evidence="9">
    <location>
        <begin position="196"/>
        <end position="216"/>
    </location>
</feature>
<name>A0A3A1UP60_9BACL</name>
<dbReference type="InterPro" id="IPR011006">
    <property type="entry name" value="CheY-like_superfamily"/>
</dbReference>
<evidence type="ECO:0000256" key="4">
    <source>
        <dbReference type="ARBA" id="ARBA00023012"/>
    </source>
</evidence>
<dbReference type="PANTHER" id="PTHR42713">
    <property type="entry name" value="HISTIDINE KINASE-RELATED"/>
    <property type="match status" value="1"/>
</dbReference>
<comment type="subcellular location">
    <subcellularLocation>
        <location evidence="1">Cytoplasm</location>
    </subcellularLocation>
</comment>
<keyword evidence="2" id="KW-0963">Cytoplasm</keyword>
<dbReference type="Proteomes" id="UP000266482">
    <property type="component" value="Unassembled WGS sequence"/>
</dbReference>
<comment type="caution">
    <text evidence="12">The sequence shown here is derived from an EMBL/GenBank/DDBJ whole genome shotgun (WGS) entry which is preliminary data.</text>
</comment>
<dbReference type="AlphaFoldDB" id="A0A3A1UP60"/>
<dbReference type="CDD" id="cd17536">
    <property type="entry name" value="REC_YesN-like"/>
    <property type="match status" value="1"/>
</dbReference>
<evidence type="ECO:0000256" key="1">
    <source>
        <dbReference type="ARBA" id="ARBA00004496"/>
    </source>
</evidence>
<keyword evidence="7" id="KW-0804">Transcription</keyword>
<dbReference type="PANTHER" id="PTHR42713:SF3">
    <property type="entry name" value="TRANSCRIPTIONAL REGULATORY PROTEIN HPTR"/>
    <property type="match status" value="1"/>
</dbReference>
<keyword evidence="4" id="KW-0902">Two-component regulatory system</keyword>
<evidence type="ECO:0000256" key="8">
    <source>
        <dbReference type="PROSITE-ProRule" id="PRU00169"/>
    </source>
</evidence>
<evidence type="ECO:0000259" key="11">
    <source>
        <dbReference type="PROSITE" id="PS50110"/>
    </source>
</evidence>
<dbReference type="Pfam" id="PF12833">
    <property type="entry name" value="HTH_18"/>
    <property type="match status" value="1"/>
</dbReference>
<keyword evidence="3 8" id="KW-0597">Phosphoprotein</keyword>
<dbReference type="EMBL" id="QXQA01000016">
    <property type="protein sequence ID" value="RIX50134.1"/>
    <property type="molecule type" value="Genomic_DNA"/>
</dbReference>
<organism evidence="12 13">
    <name type="scientific">Paenibacillus nanensis</name>
    <dbReference type="NCBI Taxonomy" id="393251"/>
    <lineage>
        <taxon>Bacteria</taxon>
        <taxon>Bacillati</taxon>
        <taxon>Bacillota</taxon>
        <taxon>Bacilli</taxon>
        <taxon>Bacillales</taxon>
        <taxon>Paenibacillaceae</taxon>
        <taxon>Paenibacillus</taxon>
    </lineage>
</organism>
<dbReference type="InterPro" id="IPR018060">
    <property type="entry name" value="HTH_AraC"/>
</dbReference>
<dbReference type="Pfam" id="PF00072">
    <property type="entry name" value="Response_reg"/>
    <property type="match status" value="1"/>
</dbReference>
<dbReference type="PRINTS" id="PR00032">
    <property type="entry name" value="HTHARAC"/>
</dbReference>
<dbReference type="PROSITE" id="PS01124">
    <property type="entry name" value="HTH_ARAC_FAMILY_2"/>
    <property type="match status" value="1"/>
</dbReference>
<dbReference type="InterPro" id="IPR018062">
    <property type="entry name" value="HTH_AraC-typ_CS"/>
</dbReference>
<dbReference type="InterPro" id="IPR051552">
    <property type="entry name" value="HptR"/>
</dbReference>
<feature type="domain" description="HTH araC/xylS-type" evidence="10">
    <location>
        <begin position="445"/>
        <end position="543"/>
    </location>
</feature>
<dbReference type="SUPFAM" id="SSF46689">
    <property type="entry name" value="Homeodomain-like"/>
    <property type="match status" value="2"/>
</dbReference>
<evidence type="ECO:0000256" key="5">
    <source>
        <dbReference type="ARBA" id="ARBA00023015"/>
    </source>
</evidence>
<feature type="modified residue" description="4-aspartylphosphate" evidence="8">
    <location>
        <position position="62"/>
    </location>
</feature>
<feature type="compositionally biased region" description="Low complexity" evidence="9">
    <location>
        <begin position="198"/>
        <end position="216"/>
    </location>
</feature>
<evidence type="ECO:0000313" key="13">
    <source>
        <dbReference type="Proteomes" id="UP000266482"/>
    </source>
</evidence>
<evidence type="ECO:0000259" key="10">
    <source>
        <dbReference type="PROSITE" id="PS01124"/>
    </source>
</evidence>
<gene>
    <name evidence="12" type="ORF">D3P08_21540</name>
</gene>
<reference evidence="12 13" key="1">
    <citation type="submission" date="2018-09" db="EMBL/GenBank/DDBJ databases">
        <title>Paenibacillus aracenensis nov. sp. isolated from a cave in southern Spain.</title>
        <authorList>
            <person name="Jurado V."/>
            <person name="Gutierrez-Patricio S."/>
            <person name="Gonzalez-Pimentel J.L."/>
            <person name="Miller A.Z."/>
            <person name="Laiz L."/>
            <person name="Saiz-Jimenez C."/>
        </authorList>
    </citation>
    <scope>NUCLEOTIDE SEQUENCE [LARGE SCALE GENOMIC DNA]</scope>
    <source>
        <strain evidence="12 13">DSM 22867</strain>
    </source>
</reference>
<evidence type="ECO:0000256" key="9">
    <source>
        <dbReference type="SAM" id="MobiDB-lite"/>
    </source>
</evidence>
<sequence length="545" mass="61465">MTKAGADMYSVLLVDDESIELETMEHYVPWEQAGFRIAGTARNGKEALGKMKELKPDIIVTDVRMPIMDGLEFGRRAKQADKSVKIIYLSGHNEFQYIKSALQIEAAGYVLKPIDMEELLALLYKVKKKCEDEQLASAGGGWLLEKLLLRIVREPNPERQLEWIRQWEMRADGFSAGQPYSAAYWTFEPPAFGGRQEAGGMPSASGPGSVSGSSSGSDIAARAAELLRPILAQRLDAQVVLETGINTLFILFQGKTQQTDSAYWELLREELLAELGQAVEATVGLSGPYRGYRLLKEAFEDSQRCNEEKWYRQTGAVIVPGMLKETSVSDPGAEPASAGLISAIQSHDTERAEHLLADWFSGLRNRRMERRSVLRGVIQLLTTLEQHFASLLAGPERGHLLADHWRELSSMPSLAHYHAYTLRFCMELLRAAGDREQDRNQTVASQIAKLLDEKYHLPVTVEDIAKEVYLSPNYVRTIFKEKTGETILDYLTRIRMNHASELLRDRSLKVREIAHRVGYENVSYFCSVFQKHKGSTPNEYRKLHL</sequence>
<dbReference type="PROSITE" id="PS00041">
    <property type="entry name" value="HTH_ARAC_FAMILY_1"/>
    <property type="match status" value="1"/>
</dbReference>
<evidence type="ECO:0000256" key="7">
    <source>
        <dbReference type="ARBA" id="ARBA00023163"/>
    </source>
</evidence>
<dbReference type="SMART" id="SM00448">
    <property type="entry name" value="REC"/>
    <property type="match status" value="1"/>
</dbReference>
<evidence type="ECO:0000256" key="6">
    <source>
        <dbReference type="ARBA" id="ARBA00023125"/>
    </source>
</evidence>
<keyword evidence="5" id="KW-0805">Transcription regulation</keyword>
<dbReference type="GO" id="GO:0000160">
    <property type="term" value="P:phosphorelay signal transduction system"/>
    <property type="evidence" value="ECO:0007669"/>
    <property type="project" value="UniProtKB-KW"/>
</dbReference>
<dbReference type="InterPro" id="IPR001789">
    <property type="entry name" value="Sig_transdc_resp-reg_receiver"/>
</dbReference>
<keyword evidence="6" id="KW-0238">DNA-binding</keyword>
<protein>
    <submittedName>
        <fullName evidence="12">Response regulator</fullName>
    </submittedName>
</protein>
<dbReference type="GO" id="GO:0005737">
    <property type="term" value="C:cytoplasm"/>
    <property type="evidence" value="ECO:0007669"/>
    <property type="project" value="UniProtKB-SubCell"/>
</dbReference>
<feature type="domain" description="Response regulatory" evidence="11">
    <location>
        <begin position="10"/>
        <end position="127"/>
    </location>
</feature>
<accession>A0A3A1UP60</accession>
<evidence type="ECO:0000313" key="12">
    <source>
        <dbReference type="EMBL" id="RIX50134.1"/>
    </source>
</evidence>
<dbReference type="Gene3D" id="3.40.50.2300">
    <property type="match status" value="1"/>
</dbReference>
<dbReference type="InterPro" id="IPR020449">
    <property type="entry name" value="Tscrpt_reg_AraC-type_HTH"/>
</dbReference>
<dbReference type="SUPFAM" id="SSF52172">
    <property type="entry name" value="CheY-like"/>
    <property type="match status" value="1"/>
</dbReference>
<evidence type="ECO:0000256" key="2">
    <source>
        <dbReference type="ARBA" id="ARBA00022490"/>
    </source>
</evidence>
<dbReference type="InterPro" id="IPR009057">
    <property type="entry name" value="Homeodomain-like_sf"/>
</dbReference>
<dbReference type="OrthoDB" id="9794370at2"/>
<dbReference type="Gene3D" id="1.10.10.60">
    <property type="entry name" value="Homeodomain-like"/>
    <property type="match status" value="2"/>
</dbReference>
<dbReference type="PROSITE" id="PS50110">
    <property type="entry name" value="RESPONSE_REGULATORY"/>
    <property type="match status" value="1"/>
</dbReference>